<proteinExistence type="predicted"/>
<organism evidence="2 3">
    <name type="scientific">Paraburkholderia nemoris</name>
    <dbReference type="NCBI Taxonomy" id="2793076"/>
    <lineage>
        <taxon>Bacteria</taxon>
        <taxon>Pseudomonadati</taxon>
        <taxon>Pseudomonadota</taxon>
        <taxon>Betaproteobacteria</taxon>
        <taxon>Burkholderiales</taxon>
        <taxon>Burkholderiaceae</taxon>
        <taxon>Paraburkholderia</taxon>
    </lineage>
</organism>
<protein>
    <recommendedName>
        <fullName evidence="1">Tc1-like transposase DDE domain-containing protein</fullName>
    </recommendedName>
</protein>
<evidence type="ECO:0000313" key="3">
    <source>
        <dbReference type="Proteomes" id="UP000673821"/>
    </source>
</evidence>
<gene>
    <name evidence="2" type="ORF">R69776_01682</name>
</gene>
<dbReference type="InterPro" id="IPR009057">
    <property type="entry name" value="Homeodomain-like_sf"/>
</dbReference>
<dbReference type="InterPro" id="IPR047655">
    <property type="entry name" value="Transpos_IS630-like"/>
</dbReference>
<dbReference type="Pfam" id="PF13384">
    <property type="entry name" value="HTH_23"/>
    <property type="match status" value="1"/>
</dbReference>
<evidence type="ECO:0000259" key="1">
    <source>
        <dbReference type="Pfam" id="PF13358"/>
    </source>
</evidence>
<evidence type="ECO:0000313" key="2">
    <source>
        <dbReference type="EMBL" id="CAE6724266.1"/>
    </source>
</evidence>
<accession>A0ABN7L2B3</accession>
<dbReference type="SUPFAM" id="SSF46689">
    <property type="entry name" value="Homeodomain-like"/>
    <property type="match status" value="1"/>
</dbReference>
<dbReference type="EMBL" id="CAJNBH010000004">
    <property type="protein sequence ID" value="CAE6724266.1"/>
    <property type="molecule type" value="Genomic_DNA"/>
</dbReference>
<comment type="caution">
    <text evidence="2">The sequence shown here is derived from an EMBL/GenBank/DDBJ whole genome shotgun (WGS) entry which is preliminary data.</text>
</comment>
<dbReference type="NCBIfam" id="NF033545">
    <property type="entry name" value="transpos_IS630"/>
    <property type="match status" value="1"/>
</dbReference>
<dbReference type="Proteomes" id="UP000673821">
    <property type="component" value="Unassembled WGS sequence"/>
</dbReference>
<sequence>MAPPREVTRARIALMADQGCTNIAIAQELGVSVQTVCVWRQRVASRGASGIWAIERCGRPPRFSHDAKLKLIELASNPQEAGGERRATLNEIVVDAEAEPTVGKISRSHVHRILRAAGTRPRRIQKWLSIPDVAFREGVNVICDLYRKAPRNAVVLSVSRKTGIQAIEHRFRRRALLERSLRRSELEYFRHGAQTLFAALDVHTGQVIAHCRERHTRNDLVALMESVATAYPGKQVHVICDNLDTHHAQISWQVFNARHGRRFYFYRPPPCASWLNQVELWFALYTRRVLYDASHISIAHLRECTEQFIREQNLAARPFRWSFRGFRRGPAHDDHRTNMPDLSTRDCAVELWHRLRTLLGHNEVATGTYGRHILVKRWGFPVCHPAVARLTKSAHNHYVAAFRGHSGRWEPLPGSGPLDEMAERVATLLEPYLEPDTIPASQR</sequence>
<dbReference type="InterPro" id="IPR038717">
    <property type="entry name" value="Tc1-like_DDE_dom"/>
</dbReference>
<dbReference type="Pfam" id="PF13358">
    <property type="entry name" value="DDE_3"/>
    <property type="match status" value="1"/>
</dbReference>
<name>A0ABN7L2B3_9BURK</name>
<keyword evidence="3" id="KW-1185">Reference proteome</keyword>
<feature type="domain" description="Tc1-like transposase DDE" evidence="1">
    <location>
        <begin position="178"/>
        <end position="301"/>
    </location>
</feature>
<reference evidence="2 3" key="1">
    <citation type="submission" date="2021-02" db="EMBL/GenBank/DDBJ databases">
        <authorList>
            <person name="Vanwijnsberghe S."/>
        </authorList>
    </citation>
    <scope>NUCLEOTIDE SEQUENCE [LARGE SCALE GENOMIC DNA]</scope>
    <source>
        <strain evidence="2 3">R-69776</strain>
    </source>
</reference>